<dbReference type="GO" id="GO:0016787">
    <property type="term" value="F:hydrolase activity"/>
    <property type="evidence" value="ECO:0007669"/>
    <property type="project" value="UniProtKB-KW"/>
</dbReference>
<dbReference type="AlphaFoldDB" id="A0AAW2M3V0"/>
<reference evidence="3" key="2">
    <citation type="journal article" date="2024" name="Plant">
        <title>Genomic evolution and insights into agronomic trait innovations of Sesamum species.</title>
        <authorList>
            <person name="Miao H."/>
            <person name="Wang L."/>
            <person name="Qu L."/>
            <person name="Liu H."/>
            <person name="Sun Y."/>
            <person name="Le M."/>
            <person name="Wang Q."/>
            <person name="Wei S."/>
            <person name="Zheng Y."/>
            <person name="Lin W."/>
            <person name="Duan Y."/>
            <person name="Cao H."/>
            <person name="Xiong S."/>
            <person name="Wang X."/>
            <person name="Wei L."/>
            <person name="Li C."/>
            <person name="Ma Q."/>
            <person name="Ju M."/>
            <person name="Zhao R."/>
            <person name="Li G."/>
            <person name="Mu C."/>
            <person name="Tian Q."/>
            <person name="Mei H."/>
            <person name="Zhang T."/>
            <person name="Gao T."/>
            <person name="Zhang H."/>
        </authorList>
    </citation>
    <scope>NUCLEOTIDE SEQUENCE</scope>
    <source>
        <strain evidence="3">G02</strain>
    </source>
</reference>
<dbReference type="InterPro" id="IPR036514">
    <property type="entry name" value="SGNH_hydro_sf"/>
</dbReference>
<accession>A0AAW2M3V0</accession>
<dbReference type="EMBL" id="JACGWJ010000023">
    <property type="protein sequence ID" value="KAL0325509.1"/>
    <property type="molecule type" value="Genomic_DNA"/>
</dbReference>
<comment type="caution">
    <text evidence="3">The sequence shown here is derived from an EMBL/GenBank/DDBJ whole genome shotgun (WGS) entry which is preliminary data.</text>
</comment>
<dbReference type="PANTHER" id="PTHR31988">
    <property type="entry name" value="ESTERASE, PUTATIVE (DUF303)-RELATED"/>
    <property type="match status" value="1"/>
</dbReference>
<dbReference type="PANTHER" id="PTHR31988:SF15">
    <property type="entry name" value="ESTERASE, PUTATIVE (DUF303)-RELATED"/>
    <property type="match status" value="1"/>
</dbReference>
<reference evidence="3" key="1">
    <citation type="submission" date="2020-06" db="EMBL/GenBank/DDBJ databases">
        <authorList>
            <person name="Li T."/>
            <person name="Hu X."/>
            <person name="Zhang T."/>
            <person name="Song X."/>
            <person name="Zhang H."/>
            <person name="Dai N."/>
            <person name="Sheng W."/>
            <person name="Hou X."/>
            <person name="Wei L."/>
        </authorList>
    </citation>
    <scope>NUCLEOTIDE SEQUENCE</scope>
    <source>
        <strain evidence="3">G02</strain>
        <tissue evidence="3">Leaf</tissue>
    </source>
</reference>
<organism evidence="3">
    <name type="scientific">Sesamum radiatum</name>
    <name type="common">Black benniseed</name>
    <dbReference type="NCBI Taxonomy" id="300843"/>
    <lineage>
        <taxon>Eukaryota</taxon>
        <taxon>Viridiplantae</taxon>
        <taxon>Streptophyta</taxon>
        <taxon>Embryophyta</taxon>
        <taxon>Tracheophyta</taxon>
        <taxon>Spermatophyta</taxon>
        <taxon>Magnoliopsida</taxon>
        <taxon>eudicotyledons</taxon>
        <taxon>Gunneridae</taxon>
        <taxon>Pentapetalae</taxon>
        <taxon>asterids</taxon>
        <taxon>lamiids</taxon>
        <taxon>Lamiales</taxon>
        <taxon>Pedaliaceae</taxon>
        <taxon>Sesamum</taxon>
    </lineage>
</organism>
<sequence>MGNSREPLHRDIDILKTCGIGGVFEFSSGEGLGHWGDWFGPLCHRWNEHKRVETWQPTLQSAADAGSGSVARWRRTNSGYSVVPRWRWLQGRAICRCRKAQLEIDLPNVKCVDAKGLQLQPDGLHLSTAAQVTVGRMMQTPSSRLWPLFLFRAAPTRPSTTLFRDGLWLCLNYC</sequence>
<dbReference type="InterPro" id="IPR005181">
    <property type="entry name" value="SASA"/>
</dbReference>
<dbReference type="InterPro" id="IPR052940">
    <property type="entry name" value="Carb_Esterase_6"/>
</dbReference>
<dbReference type="Pfam" id="PF03629">
    <property type="entry name" value="SASA"/>
    <property type="match status" value="1"/>
</dbReference>
<dbReference type="Gene3D" id="3.40.50.1110">
    <property type="entry name" value="SGNH hydrolase"/>
    <property type="match status" value="1"/>
</dbReference>
<evidence type="ECO:0000259" key="2">
    <source>
        <dbReference type="Pfam" id="PF03629"/>
    </source>
</evidence>
<name>A0AAW2M3V0_SESRA</name>
<evidence type="ECO:0000256" key="1">
    <source>
        <dbReference type="ARBA" id="ARBA00022801"/>
    </source>
</evidence>
<protein>
    <recommendedName>
        <fullName evidence="2">Sialate O-acetylesterase domain-containing protein</fullName>
    </recommendedName>
</protein>
<keyword evidence="1" id="KW-0378">Hydrolase</keyword>
<evidence type="ECO:0000313" key="3">
    <source>
        <dbReference type="EMBL" id="KAL0325509.1"/>
    </source>
</evidence>
<feature type="domain" description="Sialate O-acetylesterase" evidence="2">
    <location>
        <begin position="94"/>
        <end position="139"/>
    </location>
</feature>
<gene>
    <name evidence="3" type="ORF">Sradi_5120200</name>
</gene>
<proteinExistence type="predicted"/>